<proteinExistence type="predicted"/>
<organism evidence="1 2">
    <name type="scientific">Xanthobacter dioxanivorans</name>
    <dbReference type="NCBI Taxonomy" id="2528964"/>
    <lineage>
        <taxon>Bacteria</taxon>
        <taxon>Pseudomonadati</taxon>
        <taxon>Pseudomonadota</taxon>
        <taxon>Alphaproteobacteria</taxon>
        <taxon>Hyphomicrobiales</taxon>
        <taxon>Xanthobacteraceae</taxon>
        <taxon>Xanthobacter</taxon>
    </lineage>
</organism>
<evidence type="ECO:0000313" key="1">
    <source>
        <dbReference type="EMBL" id="QRG10090.1"/>
    </source>
</evidence>
<name>A0A974SLN1_9HYPH</name>
<dbReference type="RefSeq" id="WP_203196971.1">
    <property type="nucleotide sequence ID" value="NZ_CP063364.1"/>
</dbReference>
<protein>
    <submittedName>
        <fullName evidence="1">Uncharacterized protein</fullName>
    </submittedName>
</protein>
<dbReference type="Proteomes" id="UP000596427">
    <property type="component" value="Plasmid unnamed2"/>
</dbReference>
<geneLocation type="plasmid" evidence="1 2">
    <name>unnamed2</name>
</geneLocation>
<dbReference type="EMBL" id="CP063364">
    <property type="protein sequence ID" value="QRG10090.1"/>
    <property type="molecule type" value="Genomic_DNA"/>
</dbReference>
<dbReference type="AlphaFoldDB" id="A0A974SLN1"/>
<keyword evidence="2" id="KW-1185">Reference proteome</keyword>
<dbReference type="KEGG" id="xdi:EZH22_30660"/>
<sequence>MTLHVTPGMVRTLHDLAIEAAATRHLAQSPSEFGQRQREALLRLVKPQNSAPGRVESLRKVLASNEAATTEGITALWVEPRFVSPLIAASAAAMVGRVFGGSAVALRPVIGAEPNSVYGVQLSGFELEPGQSIDPEGACRFIQATVRVTFRALADADFVYDAMSDVEPLLIASADGGP</sequence>
<reference evidence="1 2" key="1">
    <citation type="submission" date="2020-10" db="EMBL/GenBank/DDBJ databases">
        <title>Degradation of 1,4-Dioxane by Xanthobacter sp. YN2, via a Novel Group-2 Soluble Di-Iron Monooxygenase.</title>
        <authorList>
            <person name="Ma F."/>
            <person name="Wang Y."/>
            <person name="Yang J."/>
            <person name="Guo H."/>
            <person name="Su D."/>
            <person name="Yu L."/>
        </authorList>
    </citation>
    <scope>NUCLEOTIDE SEQUENCE [LARGE SCALE GENOMIC DNA]</scope>
    <source>
        <strain evidence="1 2">YN2</strain>
        <plasmid evidence="1 2">unnamed2</plasmid>
    </source>
</reference>
<keyword evidence="1" id="KW-0614">Plasmid</keyword>
<gene>
    <name evidence="1" type="ORF">EZH22_30660</name>
</gene>
<accession>A0A974SLN1</accession>
<evidence type="ECO:0000313" key="2">
    <source>
        <dbReference type="Proteomes" id="UP000596427"/>
    </source>
</evidence>